<keyword evidence="3" id="KW-1185">Reference proteome</keyword>
<evidence type="ECO:0000313" key="2">
    <source>
        <dbReference type="EMBL" id="CAF1596570.1"/>
    </source>
</evidence>
<name>A0A816AJ15_ADIRI</name>
<dbReference type="Proteomes" id="UP000663828">
    <property type="component" value="Unassembled WGS sequence"/>
</dbReference>
<sequence length="96" mass="10538">MDGDGYKQIDSLVEIVDVKQQSSVIHLKVNVDVEGSERRPSSLNESDERISAGSEASTASRNGTYEDQFFSPEFLENPVPPYGKIVSIWIHPAGKG</sequence>
<dbReference type="EMBL" id="CAJNOR010006492">
    <property type="protein sequence ID" value="CAF1596570.1"/>
    <property type="molecule type" value="Genomic_DNA"/>
</dbReference>
<feature type="compositionally biased region" description="Basic and acidic residues" evidence="1">
    <location>
        <begin position="35"/>
        <end position="50"/>
    </location>
</feature>
<accession>A0A816AJ15</accession>
<feature type="region of interest" description="Disordered" evidence="1">
    <location>
        <begin position="35"/>
        <end position="63"/>
    </location>
</feature>
<proteinExistence type="predicted"/>
<dbReference type="AlphaFoldDB" id="A0A816AJ15"/>
<protein>
    <submittedName>
        <fullName evidence="2">Uncharacterized protein</fullName>
    </submittedName>
</protein>
<evidence type="ECO:0000313" key="3">
    <source>
        <dbReference type="Proteomes" id="UP000663828"/>
    </source>
</evidence>
<evidence type="ECO:0000256" key="1">
    <source>
        <dbReference type="SAM" id="MobiDB-lite"/>
    </source>
</evidence>
<gene>
    <name evidence="2" type="ORF">XAT740_LOCUS47180</name>
</gene>
<organism evidence="2 3">
    <name type="scientific">Adineta ricciae</name>
    <name type="common">Rotifer</name>
    <dbReference type="NCBI Taxonomy" id="249248"/>
    <lineage>
        <taxon>Eukaryota</taxon>
        <taxon>Metazoa</taxon>
        <taxon>Spiralia</taxon>
        <taxon>Gnathifera</taxon>
        <taxon>Rotifera</taxon>
        <taxon>Eurotatoria</taxon>
        <taxon>Bdelloidea</taxon>
        <taxon>Adinetida</taxon>
        <taxon>Adinetidae</taxon>
        <taxon>Adineta</taxon>
    </lineage>
</organism>
<reference evidence="2" key="1">
    <citation type="submission" date="2021-02" db="EMBL/GenBank/DDBJ databases">
        <authorList>
            <person name="Nowell W R."/>
        </authorList>
    </citation>
    <scope>NUCLEOTIDE SEQUENCE</scope>
</reference>
<feature type="compositionally biased region" description="Polar residues" evidence="1">
    <location>
        <begin position="54"/>
        <end position="63"/>
    </location>
</feature>
<comment type="caution">
    <text evidence="2">The sequence shown here is derived from an EMBL/GenBank/DDBJ whole genome shotgun (WGS) entry which is preliminary data.</text>
</comment>